<protein>
    <submittedName>
        <fullName evidence="2">Uncharacterized protein</fullName>
    </submittedName>
</protein>
<evidence type="ECO:0000313" key="2">
    <source>
        <dbReference type="WBParaSite" id="JU765_v2.g10785.t1"/>
    </source>
</evidence>
<organism evidence="1 2">
    <name type="scientific">Panagrolaimus sp. JU765</name>
    <dbReference type="NCBI Taxonomy" id="591449"/>
    <lineage>
        <taxon>Eukaryota</taxon>
        <taxon>Metazoa</taxon>
        <taxon>Ecdysozoa</taxon>
        <taxon>Nematoda</taxon>
        <taxon>Chromadorea</taxon>
        <taxon>Rhabditida</taxon>
        <taxon>Tylenchina</taxon>
        <taxon>Panagrolaimomorpha</taxon>
        <taxon>Panagrolaimoidea</taxon>
        <taxon>Panagrolaimidae</taxon>
        <taxon>Panagrolaimus</taxon>
    </lineage>
</organism>
<reference evidence="2" key="1">
    <citation type="submission" date="2022-11" db="UniProtKB">
        <authorList>
            <consortium name="WormBaseParasite"/>
        </authorList>
    </citation>
    <scope>IDENTIFICATION</scope>
</reference>
<dbReference type="WBParaSite" id="JU765_v2.g10785.t1">
    <property type="protein sequence ID" value="JU765_v2.g10785.t1"/>
    <property type="gene ID" value="JU765_v2.g10785"/>
</dbReference>
<evidence type="ECO:0000313" key="1">
    <source>
        <dbReference type="Proteomes" id="UP000887576"/>
    </source>
</evidence>
<proteinExistence type="predicted"/>
<sequence>MSTADAASSEDADLLDNFLTPMPESLRISMIRRTLRLIQKRELGDIFCKYLRLDINVAMTMINSTLNEFFDMYFKNAIIVCKDPEGYIVMAQPQDSSKWGDWNNVITQPIIQSIEDSPVENPEPIISEPVD</sequence>
<name>A0AC34PWV9_9BILA</name>
<dbReference type="Proteomes" id="UP000887576">
    <property type="component" value="Unplaced"/>
</dbReference>
<accession>A0AC34PWV9</accession>